<reference evidence="1" key="2">
    <citation type="journal article" date="2015" name="Data Brief">
        <title>Shoot transcriptome of the giant reed, Arundo donax.</title>
        <authorList>
            <person name="Barrero R.A."/>
            <person name="Guerrero F.D."/>
            <person name="Moolhuijzen P."/>
            <person name="Goolsby J.A."/>
            <person name="Tidwell J."/>
            <person name="Bellgard S.E."/>
            <person name="Bellgard M.I."/>
        </authorList>
    </citation>
    <scope>NUCLEOTIDE SEQUENCE</scope>
    <source>
        <tissue evidence="1">Shoot tissue taken approximately 20 cm above the soil surface</tissue>
    </source>
</reference>
<accession>A0A0A8YRV3</accession>
<dbReference type="AlphaFoldDB" id="A0A0A8YRV3"/>
<evidence type="ECO:0000313" key="1">
    <source>
        <dbReference type="EMBL" id="JAD28518.1"/>
    </source>
</evidence>
<protein>
    <submittedName>
        <fullName evidence="1">Uncharacterized protein</fullName>
    </submittedName>
</protein>
<organism evidence="1">
    <name type="scientific">Arundo donax</name>
    <name type="common">Giant reed</name>
    <name type="synonym">Donax arundinaceus</name>
    <dbReference type="NCBI Taxonomy" id="35708"/>
    <lineage>
        <taxon>Eukaryota</taxon>
        <taxon>Viridiplantae</taxon>
        <taxon>Streptophyta</taxon>
        <taxon>Embryophyta</taxon>
        <taxon>Tracheophyta</taxon>
        <taxon>Spermatophyta</taxon>
        <taxon>Magnoliopsida</taxon>
        <taxon>Liliopsida</taxon>
        <taxon>Poales</taxon>
        <taxon>Poaceae</taxon>
        <taxon>PACMAD clade</taxon>
        <taxon>Arundinoideae</taxon>
        <taxon>Arundineae</taxon>
        <taxon>Arundo</taxon>
    </lineage>
</organism>
<proteinExistence type="predicted"/>
<dbReference type="EMBL" id="GBRH01269377">
    <property type="protein sequence ID" value="JAD28518.1"/>
    <property type="molecule type" value="Transcribed_RNA"/>
</dbReference>
<sequence>MNSTSKKSVFSLPVIWLPRFWVFLQAENKLLPVLRILKLRLWLKIIRLNIE</sequence>
<reference evidence="1" key="1">
    <citation type="submission" date="2014-09" db="EMBL/GenBank/DDBJ databases">
        <authorList>
            <person name="Magalhaes I.L.F."/>
            <person name="Oliveira U."/>
            <person name="Santos F.R."/>
            <person name="Vidigal T.H.D.A."/>
            <person name="Brescovit A.D."/>
            <person name="Santos A.J."/>
        </authorList>
    </citation>
    <scope>NUCLEOTIDE SEQUENCE</scope>
    <source>
        <tissue evidence="1">Shoot tissue taken approximately 20 cm above the soil surface</tissue>
    </source>
</reference>
<name>A0A0A8YRV3_ARUDO</name>